<evidence type="ECO:0000256" key="4">
    <source>
        <dbReference type="PROSITE-ProRule" id="PRU00175"/>
    </source>
</evidence>
<evidence type="ECO:0000313" key="7">
    <source>
        <dbReference type="EMBL" id="CAD5114594.1"/>
    </source>
</evidence>
<organism evidence="7 8">
    <name type="scientific">Dimorphilus gyrociliatus</name>
    <dbReference type="NCBI Taxonomy" id="2664684"/>
    <lineage>
        <taxon>Eukaryota</taxon>
        <taxon>Metazoa</taxon>
        <taxon>Spiralia</taxon>
        <taxon>Lophotrochozoa</taxon>
        <taxon>Annelida</taxon>
        <taxon>Polychaeta</taxon>
        <taxon>Polychaeta incertae sedis</taxon>
        <taxon>Dinophilidae</taxon>
        <taxon>Dimorphilus</taxon>
    </lineage>
</organism>
<dbReference type="InterPro" id="IPR013083">
    <property type="entry name" value="Znf_RING/FYVE/PHD"/>
</dbReference>
<reference evidence="7 8" key="1">
    <citation type="submission" date="2020-08" db="EMBL/GenBank/DDBJ databases">
        <authorList>
            <person name="Hejnol A."/>
        </authorList>
    </citation>
    <scope>NUCLEOTIDE SEQUENCE [LARGE SCALE GENOMIC DNA]</scope>
</reference>
<dbReference type="InterPro" id="IPR027370">
    <property type="entry name" value="Znf-RING_euk"/>
</dbReference>
<keyword evidence="3" id="KW-0862">Zinc</keyword>
<sequence>MNKDDNTCPICKEDLITKKPKRLPCNLSHVFCRDCLINLEKYLQLKTGDKFPCPICKTYSKWPRGGVDSFSDIVIFDNTNQIENVEDIYVERIQQENFADEFKRILLTEINNSEELKRSELNKLDNKINILKASINKKQAILKDELEIFYSQKQSKLREMMRECEFLKQIPPLSGGRISCIFREKYDSIKEELTELREKIVKTDAILVTPNEDVQIGSVVFSHSDQSRDKREIFVEGYLSKIRSFNGAIFAFSSTKDTISWTNIETGENMSWSMKQNSGFLDQEICLGGDGLIYLYHGTNFESSRIFTIDSHFKEARKEKKVKAYVRLTDPQYITFSNVLFFMTDSLFIMYDKAQKLLANMDLKKSIIDLKVIKNKVFFLLSNGKIKKVENGSLIDLKITKIDGNFSIIDDIIPKLRDDDKFLLFDDSFIYMVTENSKKTTAYCQKHLFTNDRIKGYKIGINKVIFAVVSNRIKDKITMKYFDF</sequence>
<dbReference type="OrthoDB" id="6084636at2759"/>
<protein>
    <recommendedName>
        <fullName evidence="6">RING-type domain-containing protein</fullName>
    </recommendedName>
</protein>
<dbReference type="SMART" id="SM00184">
    <property type="entry name" value="RING"/>
    <property type="match status" value="1"/>
</dbReference>
<dbReference type="Proteomes" id="UP000549394">
    <property type="component" value="Unassembled WGS sequence"/>
</dbReference>
<dbReference type="InterPro" id="IPR001841">
    <property type="entry name" value="Znf_RING"/>
</dbReference>
<keyword evidence="8" id="KW-1185">Reference proteome</keyword>
<keyword evidence="5" id="KW-0175">Coiled coil</keyword>
<evidence type="ECO:0000313" key="8">
    <source>
        <dbReference type="Proteomes" id="UP000549394"/>
    </source>
</evidence>
<dbReference type="PROSITE" id="PS50089">
    <property type="entry name" value="ZF_RING_2"/>
    <property type="match status" value="1"/>
</dbReference>
<keyword evidence="1" id="KW-0479">Metal-binding</keyword>
<dbReference type="PANTHER" id="PTHR25462:SF291">
    <property type="entry name" value="E3 UBIQUITIN-PROTEIN LIGASE TRIM45"/>
    <property type="match status" value="1"/>
</dbReference>
<dbReference type="Gene3D" id="3.30.40.10">
    <property type="entry name" value="Zinc/RING finger domain, C3HC4 (zinc finger)"/>
    <property type="match status" value="1"/>
</dbReference>
<gene>
    <name evidence="7" type="ORF">DGYR_LOCUS3422</name>
</gene>
<accession>A0A7I8VDZ2</accession>
<dbReference type="EMBL" id="CAJFCJ010000005">
    <property type="protein sequence ID" value="CAD5114594.1"/>
    <property type="molecule type" value="Genomic_DNA"/>
</dbReference>
<comment type="caution">
    <text evidence="7">The sequence shown here is derived from an EMBL/GenBank/DDBJ whole genome shotgun (WGS) entry which is preliminary data.</text>
</comment>
<evidence type="ECO:0000256" key="2">
    <source>
        <dbReference type="ARBA" id="ARBA00022771"/>
    </source>
</evidence>
<dbReference type="PANTHER" id="PTHR25462">
    <property type="entry name" value="BONUS, ISOFORM C-RELATED"/>
    <property type="match status" value="1"/>
</dbReference>
<dbReference type="GO" id="GO:0008270">
    <property type="term" value="F:zinc ion binding"/>
    <property type="evidence" value="ECO:0007669"/>
    <property type="project" value="UniProtKB-KW"/>
</dbReference>
<evidence type="ECO:0000256" key="1">
    <source>
        <dbReference type="ARBA" id="ARBA00022723"/>
    </source>
</evidence>
<feature type="domain" description="RING-type" evidence="6">
    <location>
        <begin position="8"/>
        <end position="57"/>
    </location>
</feature>
<dbReference type="Pfam" id="PF13445">
    <property type="entry name" value="zf-RING_UBOX"/>
    <property type="match status" value="1"/>
</dbReference>
<dbReference type="SUPFAM" id="SSF57850">
    <property type="entry name" value="RING/U-box"/>
    <property type="match status" value="1"/>
</dbReference>
<feature type="coiled-coil region" evidence="5">
    <location>
        <begin position="121"/>
        <end position="206"/>
    </location>
</feature>
<name>A0A7I8VDZ2_9ANNE</name>
<evidence type="ECO:0000259" key="6">
    <source>
        <dbReference type="PROSITE" id="PS50089"/>
    </source>
</evidence>
<evidence type="ECO:0000256" key="5">
    <source>
        <dbReference type="SAM" id="Coils"/>
    </source>
</evidence>
<keyword evidence="2 4" id="KW-0863">Zinc-finger</keyword>
<dbReference type="GO" id="GO:0061630">
    <property type="term" value="F:ubiquitin protein ligase activity"/>
    <property type="evidence" value="ECO:0007669"/>
    <property type="project" value="TreeGrafter"/>
</dbReference>
<evidence type="ECO:0000256" key="3">
    <source>
        <dbReference type="ARBA" id="ARBA00022833"/>
    </source>
</evidence>
<proteinExistence type="predicted"/>
<dbReference type="AlphaFoldDB" id="A0A7I8VDZ2"/>
<dbReference type="InterPro" id="IPR047153">
    <property type="entry name" value="TRIM45/56/19-like"/>
</dbReference>